<sequence length="62" mass="6410">MGKGKNTVAAAAAAIKRDTARNPAPSPDQTQGALADRHVRQNTPDSLYGDDSATDNQEGTDA</sequence>
<feature type="region of interest" description="Disordered" evidence="1">
    <location>
        <begin position="1"/>
        <end position="62"/>
    </location>
</feature>
<evidence type="ECO:0000256" key="1">
    <source>
        <dbReference type="SAM" id="MobiDB-lite"/>
    </source>
</evidence>
<organism evidence="2 3">
    <name type="scientific">Streptomyces lacrimifluminis</name>
    <dbReference type="NCBI Taxonomy" id="1500077"/>
    <lineage>
        <taxon>Bacteria</taxon>
        <taxon>Bacillati</taxon>
        <taxon>Actinomycetota</taxon>
        <taxon>Actinomycetes</taxon>
        <taxon>Kitasatosporales</taxon>
        <taxon>Streptomycetaceae</taxon>
        <taxon>Streptomyces</taxon>
    </lineage>
</organism>
<dbReference type="Proteomes" id="UP000625682">
    <property type="component" value="Unassembled WGS sequence"/>
</dbReference>
<dbReference type="EMBL" id="BMMU01000005">
    <property type="protein sequence ID" value="GGJ25191.1"/>
    <property type="molecule type" value="Genomic_DNA"/>
</dbReference>
<accession>A0A917KT44</accession>
<proteinExistence type="predicted"/>
<dbReference type="RefSeq" id="WP_189147122.1">
    <property type="nucleotide sequence ID" value="NZ_BAABER010000002.1"/>
</dbReference>
<gene>
    <name evidence="2" type="ORF">GCM10012282_22280</name>
</gene>
<keyword evidence="3" id="KW-1185">Reference proteome</keyword>
<reference evidence="2" key="2">
    <citation type="submission" date="2020-09" db="EMBL/GenBank/DDBJ databases">
        <authorList>
            <person name="Sun Q."/>
            <person name="Zhou Y."/>
        </authorList>
    </citation>
    <scope>NUCLEOTIDE SEQUENCE</scope>
    <source>
        <strain evidence="2">CGMCC 4.7272</strain>
    </source>
</reference>
<reference evidence="2" key="1">
    <citation type="journal article" date="2014" name="Int. J. Syst. Evol. Microbiol.">
        <title>Complete genome sequence of Corynebacterium casei LMG S-19264T (=DSM 44701T), isolated from a smear-ripened cheese.</title>
        <authorList>
            <consortium name="US DOE Joint Genome Institute (JGI-PGF)"/>
            <person name="Walter F."/>
            <person name="Albersmeier A."/>
            <person name="Kalinowski J."/>
            <person name="Ruckert C."/>
        </authorList>
    </citation>
    <scope>NUCLEOTIDE SEQUENCE</scope>
    <source>
        <strain evidence="2">CGMCC 4.7272</strain>
    </source>
</reference>
<comment type="caution">
    <text evidence="2">The sequence shown here is derived from an EMBL/GenBank/DDBJ whole genome shotgun (WGS) entry which is preliminary data.</text>
</comment>
<evidence type="ECO:0000313" key="3">
    <source>
        <dbReference type="Proteomes" id="UP000625682"/>
    </source>
</evidence>
<name>A0A917KT44_9ACTN</name>
<protein>
    <submittedName>
        <fullName evidence="2">Uncharacterized protein</fullName>
    </submittedName>
</protein>
<dbReference type="AlphaFoldDB" id="A0A917KT44"/>
<evidence type="ECO:0000313" key="2">
    <source>
        <dbReference type="EMBL" id="GGJ25191.1"/>
    </source>
</evidence>